<name>A0A087D2D0_BIFRU</name>
<feature type="transmembrane region" description="Helical" evidence="2">
    <location>
        <begin position="102"/>
        <end position="124"/>
    </location>
</feature>
<feature type="transmembrane region" description="Helical" evidence="2">
    <location>
        <begin position="63"/>
        <end position="81"/>
    </location>
</feature>
<accession>A0A087D2D0</accession>
<dbReference type="AlphaFoldDB" id="A0A087D2D0"/>
<reference evidence="4 5" key="1">
    <citation type="submission" date="2014-03" db="EMBL/GenBank/DDBJ databases">
        <title>Genomics of Bifidobacteria.</title>
        <authorList>
            <person name="Ventura M."/>
            <person name="Milani C."/>
            <person name="Lugli G.A."/>
        </authorList>
    </citation>
    <scope>NUCLEOTIDE SEQUENCE [LARGE SCALE GENOMIC DNA]</scope>
    <source>
        <strain evidence="4 5">LMG 21811</strain>
    </source>
</reference>
<dbReference type="eggNOG" id="ENOG5032TTF">
    <property type="taxonomic scope" value="Bacteria"/>
</dbReference>
<dbReference type="Proteomes" id="UP000029078">
    <property type="component" value="Unassembled WGS sequence"/>
</dbReference>
<organism evidence="4 5">
    <name type="scientific">Bifidobacterium ruminantium</name>
    <dbReference type="NCBI Taxonomy" id="78346"/>
    <lineage>
        <taxon>Bacteria</taxon>
        <taxon>Bacillati</taxon>
        <taxon>Actinomycetota</taxon>
        <taxon>Actinomycetes</taxon>
        <taxon>Bifidobacteriales</taxon>
        <taxon>Bifidobacteriaceae</taxon>
        <taxon>Bifidobacterium</taxon>
    </lineage>
</organism>
<feature type="region of interest" description="Disordered" evidence="1">
    <location>
        <begin position="1"/>
        <end position="48"/>
    </location>
</feature>
<evidence type="ECO:0000256" key="2">
    <source>
        <dbReference type="SAM" id="Phobius"/>
    </source>
</evidence>
<comment type="caution">
    <text evidence="4">The sequence shown here is derived from an EMBL/GenBank/DDBJ whole genome shotgun (WGS) entry which is preliminary data.</text>
</comment>
<sequence length="187" mass="20904">MTSPQQPQPYVPVPQPQQPNAAVPQPQPYASASQQYYPPAAQQPQPMAPVPVPAGAALRTKRGLLKFVLLGLITFGIYDIWQMSEVGETLNLIATRRDGKRTMHYCLMFFIVGWLTFGIGWLVWNHRLSARIGTEQAARHLPVTVTAATYWLWSVLGTLIIVGPLVYTYKILHAMNDLSADYNMRGI</sequence>
<gene>
    <name evidence="4" type="ORF">BRUM_0891</name>
</gene>
<evidence type="ECO:0000313" key="4">
    <source>
        <dbReference type="EMBL" id="KFI89680.1"/>
    </source>
</evidence>
<feature type="compositionally biased region" description="Pro residues" evidence="1">
    <location>
        <begin position="1"/>
        <end position="17"/>
    </location>
</feature>
<keyword evidence="2" id="KW-1133">Transmembrane helix</keyword>
<keyword evidence="5" id="KW-1185">Reference proteome</keyword>
<keyword evidence="2" id="KW-0472">Membrane</keyword>
<evidence type="ECO:0000256" key="1">
    <source>
        <dbReference type="SAM" id="MobiDB-lite"/>
    </source>
</evidence>
<dbReference type="SUPFAM" id="SSF81995">
    <property type="entry name" value="beta-sandwich domain of Sec23/24"/>
    <property type="match status" value="1"/>
</dbReference>
<keyword evidence="2" id="KW-0812">Transmembrane</keyword>
<evidence type="ECO:0000259" key="3">
    <source>
        <dbReference type="Pfam" id="PF14018"/>
    </source>
</evidence>
<dbReference type="RefSeq" id="WP_026645828.1">
    <property type="nucleotide sequence ID" value="NZ_JGZL01000007.1"/>
</dbReference>
<protein>
    <recommendedName>
        <fullName evidence="3">DUF4234 domain-containing protein</fullName>
    </recommendedName>
</protein>
<dbReference type="STRING" id="78346.BRUM_0891"/>
<dbReference type="Pfam" id="PF14018">
    <property type="entry name" value="DUF4234"/>
    <property type="match status" value="1"/>
</dbReference>
<dbReference type="InterPro" id="IPR025328">
    <property type="entry name" value="DUF4234"/>
</dbReference>
<dbReference type="EMBL" id="JGZL01000007">
    <property type="protein sequence ID" value="KFI89680.1"/>
    <property type="molecule type" value="Genomic_DNA"/>
</dbReference>
<proteinExistence type="predicted"/>
<feature type="domain" description="DUF4234" evidence="3">
    <location>
        <begin position="62"/>
        <end position="133"/>
    </location>
</feature>
<evidence type="ECO:0000313" key="5">
    <source>
        <dbReference type="Proteomes" id="UP000029078"/>
    </source>
</evidence>
<feature type="transmembrane region" description="Helical" evidence="2">
    <location>
        <begin position="150"/>
        <end position="169"/>
    </location>
</feature>
<feature type="compositionally biased region" description="Low complexity" evidence="1">
    <location>
        <begin position="18"/>
        <end position="45"/>
    </location>
</feature>